<dbReference type="EMBL" id="LFWA01000005">
    <property type="protein sequence ID" value="KTW31244.1"/>
    <property type="molecule type" value="Genomic_DNA"/>
</dbReference>
<gene>
    <name evidence="3" type="ORF">T551_01316</name>
</gene>
<dbReference type="PANTHER" id="PTHR10663">
    <property type="entry name" value="GUANYL-NUCLEOTIDE EXCHANGE FACTOR"/>
    <property type="match status" value="1"/>
</dbReference>
<dbReference type="Pfam" id="PF15410">
    <property type="entry name" value="PH_9"/>
    <property type="match status" value="1"/>
</dbReference>
<feature type="compositionally biased region" description="Polar residues" evidence="1">
    <location>
        <begin position="97"/>
        <end position="107"/>
    </location>
</feature>
<feature type="domain" description="SEC7" evidence="2">
    <location>
        <begin position="273"/>
        <end position="460"/>
    </location>
</feature>
<dbReference type="Proteomes" id="UP000053447">
    <property type="component" value="Unassembled WGS sequence"/>
</dbReference>
<protein>
    <recommendedName>
        <fullName evidence="2">SEC7 domain-containing protein</fullName>
    </recommendedName>
</protein>
<dbReference type="SUPFAM" id="SSF48425">
    <property type="entry name" value="Sec7 domain"/>
    <property type="match status" value="1"/>
</dbReference>
<dbReference type="VEuPathDB" id="FungiDB:T551_01316"/>
<dbReference type="SMART" id="SM00233">
    <property type="entry name" value="PH"/>
    <property type="match status" value="1"/>
</dbReference>
<dbReference type="STRING" id="1408657.A0A0W4ZSC3"/>
<evidence type="ECO:0000256" key="1">
    <source>
        <dbReference type="SAM" id="MobiDB-lite"/>
    </source>
</evidence>
<feature type="region of interest" description="Disordered" evidence="1">
    <location>
        <begin position="92"/>
        <end position="120"/>
    </location>
</feature>
<dbReference type="PANTHER" id="PTHR10663:SF373">
    <property type="entry name" value="PH AND SEC7 DOMAIN-CONTAINING PROTEIN C11E3.11C"/>
    <property type="match status" value="1"/>
</dbReference>
<evidence type="ECO:0000313" key="4">
    <source>
        <dbReference type="Proteomes" id="UP000053447"/>
    </source>
</evidence>
<dbReference type="GO" id="GO:0005085">
    <property type="term" value="F:guanyl-nucleotide exchange factor activity"/>
    <property type="evidence" value="ECO:0007669"/>
    <property type="project" value="InterPro"/>
</dbReference>
<dbReference type="RefSeq" id="XP_018230234.1">
    <property type="nucleotide sequence ID" value="XM_018373579.1"/>
</dbReference>
<dbReference type="OrthoDB" id="2157641at2759"/>
<dbReference type="InterPro" id="IPR023394">
    <property type="entry name" value="Sec7_C_sf"/>
</dbReference>
<dbReference type="InterPro" id="IPR001849">
    <property type="entry name" value="PH_domain"/>
</dbReference>
<dbReference type="SUPFAM" id="SSF50729">
    <property type="entry name" value="PH domain-like"/>
    <property type="match status" value="1"/>
</dbReference>
<dbReference type="SMART" id="SM00222">
    <property type="entry name" value="Sec7"/>
    <property type="match status" value="1"/>
</dbReference>
<sequence length="995" mass="112754">MTSGENSLKIGSSFFLHSNLDNFAHESHKIKDALGKKQHEHLDKSCKTGLTHSQSVTESLASRYVPTGFRSVSLVQLMEESPKKGLFERLMRKKSSKNAPQKPNTNYKNEKPLCSKKTPSLTGKNLKDYNSYKESLKSCSSPIPESISSYELTRSVSTSRNKNPISLCKRSLSFLGNSMLSQTVSDSLDSVKSLEARRTSFESYGNRLNTSSGLKHINDHLSSSIIVNKANDVFFNTENKENNTILDHSKDFEKSGSQLNRSVTEYSELSFVSAHEIFDNKNSLTDVSNKDMKDPIELDSKDCRSIDGLIKSQTLKYSASDIGKSIFRGEETYISRIKAATWLGDCPELNSNARTVYMSQFDWSGVDILTALRNLCSKLIMKAETQQMDRILESFSKRWYECNSSSKLTPDIVHPIAYSLLLLNTDLHVADLTQGQKMTKNQFVQNTLSTIFSSYPKSKLNISQFSGLSLMDNSVSLVPAGHALSQNFLSYNRLSTDLRLSLDISRKASNFSVNKASSVMLDDELNNSIYFQLETLLKEMYISVKNSHILQPVINDNQLNDIQDTNSIYKMTNSDFYSMPLDRTLSFSCGSFSEISTRKYRTGKFRIKNWGSKKKNISQGCHDSYSDSISCNINDWSPSFGNKSNNFLPENRSVCSFNSSCYSTNTCDYQFATIGFAGTLNNVMKKASMLSSTSLSCNYDIVEENELALSGPPWTKEGILKHKHYLENFKKAKNRTWVECFAVLEKGKLKLFRFNNSKFSERRGVIGSGNWIENADIIGSFTLLQSLASALPPPGYSPTRPYVWVLTLPNGSVHFFQAGTSELLNEWVYTANYWAARFSKEPLLGGISNVEYGWGQCLEEMEDYKKKVKDKHVSKLPGDKAIIKTWNTPQLYLLTNTAKEEEQIKNLRNYISILEKDVQKHNAYRPQILQAFSPRHPNLAKALLNWERKSQYLLREIVKYKTYLECLSRALTLRNERLFKNDTTYNNSPSNKQSI</sequence>
<accession>A0A0W4ZSC3</accession>
<dbReference type="PROSITE" id="PS50190">
    <property type="entry name" value="SEC7"/>
    <property type="match status" value="1"/>
</dbReference>
<dbReference type="AlphaFoldDB" id="A0A0W4ZSC3"/>
<dbReference type="GeneID" id="28939834"/>
<dbReference type="InterPro" id="IPR035999">
    <property type="entry name" value="Sec7_dom_sf"/>
</dbReference>
<keyword evidence="4" id="KW-1185">Reference proteome</keyword>
<evidence type="ECO:0000259" key="2">
    <source>
        <dbReference type="PROSITE" id="PS50190"/>
    </source>
</evidence>
<dbReference type="Gene3D" id="1.10.1000.11">
    <property type="entry name" value="Arf Nucleotide-binding Site Opener,domain 2"/>
    <property type="match status" value="1"/>
</dbReference>
<proteinExistence type="predicted"/>
<comment type="caution">
    <text evidence="3">The sequence shown here is derived from an EMBL/GenBank/DDBJ whole genome shotgun (WGS) entry which is preliminary data.</text>
</comment>
<name>A0A0W4ZSC3_PNEJ7</name>
<dbReference type="GO" id="GO:0032012">
    <property type="term" value="P:regulation of ARF protein signal transduction"/>
    <property type="evidence" value="ECO:0007669"/>
    <property type="project" value="InterPro"/>
</dbReference>
<reference evidence="4" key="1">
    <citation type="journal article" date="2016" name="Nat. Commun.">
        <title>Genome analysis of three Pneumocystis species reveals adaptation mechanisms to life exclusively in mammalian hosts.</title>
        <authorList>
            <person name="Ma L."/>
            <person name="Chen Z."/>
            <person name="Huang D.W."/>
            <person name="Kutty G."/>
            <person name="Ishihara M."/>
            <person name="Wang H."/>
            <person name="Abouelleil A."/>
            <person name="Bishop L."/>
            <person name="Davey E."/>
            <person name="Deng R."/>
            <person name="Deng X."/>
            <person name="Fan L."/>
            <person name="Fantoni G."/>
            <person name="Fitzgerald M."/>
            <person name="Gogineni E."/>
            <person name="Goldberg J.M."/>
            <person name="Handley G."/>
            <person name="Hu X."/>
            <person name="Huber C."/>
            <person name="Jiao X."/>
            <person name="Jones K."/>
            <person name="Levin J.Z."/>
            <person name="Liu Y."/>
            <person name="Macdonald P."/>
            <person name="Melnikov A."/>
            <person name="Raley C."/>
            <person name="Sassi M."/>
            <person name="Sherman B.T."/>
            <person name="Song X."/>
            <person name="Sykes S."/>
            <person name="Tran B."/>
            <person name="Walsh L."/>
            <person name="Xia Y."/>
            <person name="Yang J."/>
            <person name="Young S."/>
            <person name="Zeng Q."/>
            <person name="Zheng X."/>
            <person name="Stephens R."/>
            <person name="Nusbaum C."/>
            <person name="Birren B.W."/>
            <person name="Azadi P."/>
            <person name="Lempicki R.A."/>
            <person name="Cuomo C.A."/>
            <person name="Kovacs J.A."/>
        </authorList>
    </citation>
    <scope>NUCLEOTIDE SEQUENCE [LARGE SCALE GENOMIC DNA]</scope>
    <source>
        <strain evidence="4">RU7</strain>
    </source>
</reference>
<organism evidence="3 4">
    <name type="scientific">Pneumocystis jirovecii (strain RU7)</name>
    <name type="common">Human pneumocystis pneumonia agent</name>
    <dbReference type="NCBI Taxonomy" id="1408657"/>
    <lineage>
        <taxon>Eukaryota</taxon>
        <taxon>Fungi</taxon>
        <taxon>Dikarya</taxon>
        <taxon>Ascomycota</taxon>
        <taxon>Taphrinomycotina</taxon>
        <taxon>Pneumocystomycetes</taxon>
        <taxon>Pneumocystaceae</taxon>
        <taxon>Pneumocystis</taxon>
    </lineage>
</organism>
<evidence type="ECO:0000313" key="3">
    <source>
        <dbReference type="EMBL" id="KTW31244.1"/>
    </source>
</evidence>
<dbReference type="eggNOG" id="KOG0929">
    <property type="taxonomic scope" value="Eukaryota"/>
</dbReference>
<dbReference type="InterPro" id="IPR000904">
    <property type="entry name" value="Sec7_dom"/>
</dbReference>
<dbReference type="InterPro" id="IPR041681">
    <property type="entry name" value="PH_9"/>
</dbReference>
<dbReference type="Gene3D" id="2.30.29.30">
    <property type="entry name" value="Pleckstrin-homology domain (PH domain)/Phosphotyrosine-binding domain (PTB)"/>
    <property type="match status" value="1"/>
</dbReference>
<dbReference type="Pfam" id="PF01369">
    <property type="entry name" value="Sec7"/>
    <property type="match status" value="1"/>
</dbReference>
<dbReference type="InterPro" id="IPR011993">
    <property type="entry name" value="PH-like_dom_sf"/>
</dbReference>